<evidence type="ECO:0000256" key="6">
    <source>
        <dbReference type="ARBA" id="ARBA00022676"/>
    </source>
</evidence>
<dbReference type="AlphaFoldDB" id="A0A4U5TSX7"/>
<dbReference type="NCBIfam" id="NF001097">
    <property type="entry name" value="PRK00129.1"/>
    <property type="match status" value="1"/>
</dbReference>
<comment type="caution">
    <text evidence="16">The sequence shown here is derived from an EMBL/GenBank/DDBJ whole genome shotgun (WGS) entry which is preliminary data.</text>
</comment>
<organism evidence="16 17">
    <name type="scientific">Mesohalobacter halotolerans</name>
    <dbReference type="NCBI Taxonomy" id="1883405"/>
    <lineage>
        <taxon>Bacteria</taxon>
        <taxon>Pseudomonadati</taxon>
        <taxon>Bacteroidota</taxon>
        <taxon>Flavobacteriia</taxon>
        <taxon>Flavobacteriales</taxon>
        <taxon>Flavobacteriaceae</taxon>
        <taxon>Mesohalobacter</taxon>
    </lineage>
</organism>
<reference evidence="16 17" key="1">
    <citation type="submission" date="2019-04" db="EMBL/GenBank/DDBJ databases">
        <title>Psychroflexus halotolerans sp. nov., isolated from a marine solar saltern.</title>
        <authorList>
            <person name="Feng X."/>
        </authorList>
    </citation>
    <scope>NUCLEOTIDE SEQUENCE [LARGE SCALE GENOMIC DNA]</scope>
    <source>
        <strain evidence="16 17">WDS2C27</strain>
    </source>
</reference>
<evidence type="ECO:0000256" key="4">
    <source>
        <dbReference type="ARBA" id="ARBA00011894"/>
    </source>
</evidence>
<evidence type="ECO:0000256" key="9">
    <source>
        <dbReference type="ARBA" id="ARBA00023134"/>
    </source>
</evidence>
<dbReference type="FunFam" id="3.40.50.2020:FF:000023">
    <property type="entry name" value="Probable uracil phosphoribosyltransferase"/>
    <property type="match status" value="1"/>
</dbReference>
<dbReference type="PANTHER" id="PTHR11608">
    <property type="entry name" value="BIFUNCTIONAL PROTEIN PYRR"/>
    <property type="match status" value="1"/>
</dbReference>
<keyword evidence="6 16" id="KW-0328">Glycosyltransferase</keyword>
<keyword evidence="5" id="KW-0021">Allosteric enzyme</keyword>
<accession>A0A4U5TSX7</accession>
<protein>
    <recommendedName>
        <fullName evidence="13">Uracil phosphoribosyltransferase</fullName>
        <ecNumber evidence="4">2.4.2.9</ecNumber>
    </recommendedName>
    <alternativeName>
        <fullName evidence="10">UMP pyrophosphorylase</fullName>
    </alternativeName>
    <alternativeName>
        <fullName evidence="14">UPRTase</fullName>
    </alternativeName>
</protein>
<comment type="cofactor">
    <cofactor evidence="1">
        <name>Mg(2+)</name>
        <dbReference type="ChEBI" id="CHEBI:18420"/>
    </cofactor>
</comment>
<evidence type="ECO:0000313" key="17">
    <source>
        <dbReference type="Proteomes" id="UP000306552"/>
    </source>
</evidence>
<dbReference type="Proteomes" id="UP000306552">
    <property type="component" value="Unassembled WGS sequence"/>
</dbReference>
<gene>
    <name evidence="16" type="ORF">FCN74_05875</name>
</gene>
<evidence type="ECO:0000256" key="12">
    <source>
        <dbReference type="ARBA" id="ARBA00056901"/>
    </source>
</evidence>
<dbReference type="PANTHER" id="PTHR11608:SF0">
    <property type="entry name" value="BIFUNCTIONAL PROTEIN PYRR"/>
    <property type="match status" value="1"/>
</dbReference>
<evidence type="ECO:0000256" key="2">
    <source>
        <dbReference type="ARBA" id="ARBA00005180"/>
    </source>
</evidence>
<sequence length="217" mass="24315">MNVHHVSAENSVLNQFLVEIRNKSVQQDKLRFRHNLERIGELLAYEMSKTLNYDVKEIQTVLGKHQKAVISDSLVICSILRAGLPMHNGVCRIFDDVNHSFISAYRTHNKANETFDIHIEYCATSDLTSKTLILVDPMLATGHSIVEVYKFIAQKFDISSLVILSAIAAKPGVQYLKKHLPKNTQIWIADIDESLNEKGYIVPGLGDAGDLAFGPKL</sequence>
<dbReference type="GO" id="GO:0005525">
    <property type="term" value="F:GTP binding"/>
    <property type="evidence" value="ECO:0007669"/>
    <property type="project" value="UniProtKB-KW"/>
</dbReference>
<evidence type="ECO:0000256" key="14">
    <source>
        <dbReference type="ARBA" id="ARBA00079807"/>
    </source>
</evidence>
<evidence type="ECO:0000256" key="8">
    <source>
        <dbReference type="ARBA" id="ARBA00022741"/>
    </source>
</evidence>
<evidence type="ECO:0000256" key="7">
    <source>
        <dbReference type="ARBA" id="ARBA00022679"/>
    </source>
</evidence>
<evidence type="ECO:0000256" key="3">
    <source>
        <dbReference type="ARBA" id="ARBA00009516"/>
    </source>
</evidence>
<evidence type="ECO:0000313" key="16">
    <source>
        <dbReference type="EMBL" id="TKS56564.1"/>
    </source>
</evidence>
<dbReference type="SUPFAM" id="SSF53271">
    <property type="entry name" value="PRTase-like"/>
    <property type="match status" value="1"/>
</dbReference>
<dbReference type="Gene3D" id="3.40.50.2020">
    <property type="match status" value="1"/>
</dbReference>
<dbReference type="RefSeq" id="WP_138931667.1">
    <property type="nucleotide sequence ID" value="NZ_SWMU01000002.1"/>
</dbReference>
<dbReference type="InterPro" id="IPR050137">
    <property type="entry name" value="PyrR_bifunctional"/>
</dbReference>
<dbReference type="EMBL" id="SWMU01000002">
    <property type="protein sequence ID" value="TKS56564.1"/>
    <property type="molecule type" value="Genomic_DNA"/>
</dbReference>
<comment type="pathway">
    <text evidence="2">Pyrimidine metabolism; UMP biosynthesis via salvage pathway; UMP from uracil: step 1/1.</text>
</comment>
<evidence type="ECO:0000259" key="15">
    <source>
        <dbReference type="Pfam" id="PF14681"/>
    </source>
</evidence>
<evidence type="ECO:0000256" key="1">
    <source>
        <dbReference type="ARBA" id="ARBA00001946"/>
    </source>
</evidence>
<keyword evidence="9" id="KW-0342">GTP-binding</keyword>
<comment type="catalytic activity">
    <reaction evidence="11">
        <text>UMP + diphosphate = 5-phospho-alpha-D-ribose 1-diphosphate + uracil</text>
        <dbReference type="Rhea" id="RHEA:13017"/>
        <dbReference type="ChEBI" id="CHEBI:17568"/>
        <dbReference type="ChEBI" id="CHEBI:33019"/>
        <dbReference type="ChEBI" id="CHEBI:57865"/>
        <dbReference type="ChEBI" id="CHEBI:58017"/>
        <dbReference type="EC" id="2.4.2.9"/>
    </reaction>
</comment>
<evidence type="ECO:0000256" key="11">
    <source>
        <dbReference type="ARBA" id="ARBA00052919"/>
    </source>
</evidence>
<comment type="similarity">
    <text evidence="3">Belongs to the UPRTase family.</text>
</comment>
<feature type="domain" description="Phosphoribosyltransferase" evidence="15">
    <location>
        <begin position="10"/>
        <end position="214"/>
    </location>
</feature>
<dbReference type="GO" id="GO:0004845">
    <property type="term" value="F:uracil phosphoribosyltransferase activity"/>
    <property type="evidence" value="ECO:0007669"/>
    <property type="project" value="UniProtKB-EC"/>
</dbReference>
<dbReference type="Pfam" id="PF14681">
    <property type="entry name" value="UPRTase"/>
    <property type="match status" value="1"/>
</dbReference>
<evidence type="ECO:0000256" key="5">
    <source>
        <dbReference type="ARBA" id="ARBA00022533"/>
    </source>
</evidence>
<keyword evidence="17" id="KW-1185">Reference proteome</keyword>
<dbReference type="EC" id="2.4.2.9" evidence="4"/>
<dbReference type="InterPro" id="IPR029057">
    <property type="entry name" value="PRTase-like"/>
</dbReference>
<evidence type="ECO:0000256" key="13">
    <source>
        <dbReference type="ARBA" id="ARBA00072146"/>
    </source>
</evidence>
<comment type="function">
    <text evidence="12">Catalyzes the conversion of uracil and 5-phospho-alpha-D-ribose 1-diphosphate (PRPP) to UMP and diphosphate.</text>
</comment>
<dbReference type="InterPro" id="IPR000836">
    <property type="entry name" value="PRTase_dom"/>
</dbReference>
<keyword evidence="8" id="KW-0547">Nucleotide-binding</keyword>
<evidence type="ECO:0000256" key="10">
    <source>
        <dbReference type="ARBA" id="ARBA00031082"/>
    </source>
</evidence>
<keyword evidence="7 16" id="KW-0808">Transferase</keyword>
<proteinExistence type="inferred from homology"/>
<dbReference type="OrthoDB" id="9781675at2"/>
<name>A0A4U5TSX7_9FLAO</name>
<dbReference type="CDD" id="cd06223">
    <property type="entry name" value="PRTases_typeI"/>
    <property type="match status" value="1"/>
</dbReference>